<dbReference type="InterPro" id="IPR001375">
    <property type="entry name" value="Peptidase_S9_cat"/>
</dbReference>
<keyword evidence="4" id="KW-1185">Reference proteome</keyword>
<dbReference type="EMBL" id="CP081495">
    <property type="protein sequence ID" value="UYW02281.1"/>
    <property type="molecule type" value="Genomic_DNA"/>
</dbReference>
<name>A0ABY6M1H1_9FLAO</name>
<dbReference type="PANTHER" id="PTHR42776">
    <property type="entry name" value="SERINE PEPTIDASE S9 FAMILY MEMBER"/>
    <property type="match status" value="1"/>
</dbReference>
<proteinExistence type="predicted"/>
<reference evidence="3" key="1">
    <citation type="submission" date="2021-08" db="EMBL/GenBank/DDBJ databases">
        <title>Flavobacterium sp. strain CC-SYL302.</title>
        <authorList>
            <person name="Lin S.-Y."/>
            <person name="Lee T.-H."/>
            <person name="Young C.-C."/>
        </authorList>
    </citation>
    <scope>NUCLEOTIDE SEQUENCE</scope>
    <source>
        <strain evidence="3">CC-SYL302</strain>
    </source>
</reference>
<gene>
    <name evidence="3" type="ORF">K5I29_05105</name>
</gene>
<evidence type="ECO:0000256" key="1">
    <source>
        <dbReference type="ARBA" id="ARBA00022801"/>
    </source>
</evidence>
<dbReference type="Proteomes" id="UP001163328">
    <property type="component" value="Chromosome"/>
</dbReference>
<evidence type="ECO:0000313" key="4">
    <source>
        <dbReference type="Proteomes" id="UP001163328"/>
    </source>
</evidence>
<protein>
    <submittedName>
        <fullName evidence="3">Prolyl oligopeptidase family serine peptidase</fullName>
    </submittedName>
</protein>
<organism evidence="3 4">
    <name type="scientific">Flavobacterium agricola</name>
    <dbReference type="NCBI Taxonomy" id="2870839"/>
    <lineage>
        <taxon>Bacteria</taxon>
        <taxon>Pseudomonadati</taxon>
        <taxon>Bacteroidota</taxon>
        <taxon>Flavobacteriia</taxon>
        <taxon>Flavobacteriales</taxon>
        <taxon>Flavobacteriaceae</taxon>
        <taxon>Flavobacterium</taxon>
    </lineage>
</organism>
<evidence type="ECO:0000259" key="2">
    <source>
        <dbReference type="Pfam" id="PF00326"/>
    </source>
</evidence>
<dbReference type="PANTHER" id="PTHR42776:SF27">
    <property type="entry name" value="DIPEPTIDYL PEPTIDASE FAMILY MEMBER 6"/>
    <property type="match status" value="1"/>
</dbReference>
<dbReference type="SUPFAM" id="SSF53474">
    <property type="entry name" value="alpha/beta-Hydrolases"/>
    <property type="match status" value="1"/>
</dbReference>
<dbReference type="SUPFAM" id="SSF82171">
    <property type="entry name" value="DPP6 N-terminal domain-like"/>
    <property type="match status" value="1"/>
</dbReference>
<accession>A0ABY6M1H1</accession>
<dbReference type="Pfam" id="PF00326">
    <property type="entry name" value="Peptidase_S9"/>
    <property type="match status" value="1"/>
</dbReference>
<dbReference type="Gene3D" id="3.40.50.1820">
    <property type="entry name" value="alpha/beta hydrolase"/>
    <property type="match status" value="1"/>
</dbReference>
<evidence type="ECO:0000313" key="3">
    <source>
        <dbReference type="EMBL" id="UYW02281.1"/>
    </source>
</evidence>
<feature type="domain" description="Peptidase S9 prolyl oligopeptidase catalytic" evidence="2">
    <location>
        <begin position="701"/>
        <end position="900"/>
    </location>
</feature>
<keyword evidence="1" id="KW-0378">Hydrolase</keyword>
<sequence>MKKLVLFGLLAVQPITTTVWAQKKPLDHAVYDSWQSLGQKEISKNGQWIMYSVRPQEGDPTLFIEQTNRSKKFEINRAASGAFTNNDAFAVGLIKPFYKDQKLVQAKKLKKEKLAKDSLFIVNLNTSALEKIPNVTGYKLGKKDDFILAYTTEVQKDTTKKGAKPNDKLKDLVVKNLETNQETKVKNILEYAVSTKGNYVLYTLETNKKDSLAPKGVFVINTKDFSTKPLVDQKGTFKGFAFDENEQWVSFYGNQDDEKALIKYHQLYVADLNNNEVKVVIDEKTAGVPANWYVSGDKNLQFSKNGQSLFLGVAPIPVAKDTVTLSVDQAVVDVWGFRDDFIQPIQLKNLERELKRSYTTILDLNNVNQVVPVNTLEIADAQLLNEGDSRYLLLSSDYGKRIPSQWTASIPRTYYIYDRETKNKTEIITDLVGSVYASPKGNFIVYFDKDKGQWFSYNVANQTTTNLTKNLPVSFTIEDNDVPDTARQYGFAFFNEADNKAYIYDRYDIWAFDLNNNQKPQNVTNGYGRKNKVRFRIPKLHNEFKTLNEQDVVLLSSFNETDKQSGLYQLATLQNAQDPVLVIQEGVKGYPNIQKAENADFYFFTKENAIEPANLYVTQNLTNQAKLTQLNPQQANYNWHTVELVKWKTNKKNNSEGLLYKPENFDPNKKYPMIVYFYEKNNEELHRYEQPAPTPSRLNIPYFTSNGYVVFVPDIAYTDGKPGKSAEEYINSGVKYLIKKYKWINPDKIGIQGQSWGGYQVAHLITRTNMYAAGWAGAPVANMTSAYGGIRWGSGMTRQFQYEKTQSRIGKTLWEDLDLYIENSPLFHFDKVNTPVVIMHNDQDGAVPWYQGIEMYTALRRLDKPVWMLNYNGDDHNLIKRQNRKDIQIRQQQFFDYYLKDAKAPVWMTKGIPATSKGLDWGFELTDDKVE</sequence>
<dbReference type="RefSeq" id="WP_264434798.1">
    <property type="nucleotide sequence ID" value="NZ_CP081495.1"/>
</dbReference>
<dbReference type="InterPro" id="IPR029058">
    <property type="entry name" value="AB_hydrolase_fold"/>
</dbReference>